<sequence>MPANRVFRNAPFARESLPLDSARTAFRWLVTGPEPLWIDGRFFPGLPRRRIALDELSTLLRDPQLALATVDSAWVHLVTRSRDEGGAWTVACVGLALHALIPITAKLCRKYADDHHDIHAAVLTGFLSELAHMDLARPWVLWRLRCAALRAGHVFIREALDRPIPTDEGFHSSEPSLPWGHEDFVLARAVAEGVITGEQAELIGATRLEPEYTLAQAAADRGVSYKALEQVRRRAEHKLAAWLAEQAPHDDSGERRERDVEVRAVHAATIIAAARTAARRAARPATSQPDTSRTVTAVGGKSSKKVRGRVLKKTPKSGVQGCGRKAAAPAHTTSPTRPAGTTRRPSGTTPGVPRCA</sequence>
<protein>
    <recommendedName>
        <fullName evidence="4">Sigma-70 family RNA polymerase sigma factor</fullName>
    </recommendedName>
</protein>
<proteinExistence type="predicted"/>
<feature type="compositionally biased region" description="Basic residues" evidence="1">
    <location>
        <begin position="302"/>
        <end position="315"/>
    </location>
</feature>
<accession>A0ABX1JIA1</accession>
<gene>
    <name evidence="2" type="ORF">HFP15_41645</name>
</gene>
<evidence type="ECO:0008006" key="4">
    <source>
        <dbReference type="Google" id="ProtNLM"/>
    </source>
</evidence>
<evidence type="ECO:0000313" key="3">
    <source>
        <dbReference type="Proteomes" id="UP000715441"/>
    </source>
</evidence>
<keyword evidence="3" id="KW-1185">Reference proteome</keyword>
<comment type="caution">
    <text evidence="2">The sequence shown here is derived from an EMBL/GenBank/DDBJ whole genome shotgun (WGS) entry which is preliminary data.</text>
</comment>
<dbReference type="Proteomes" id="UP000715441">
    <property type="component" value="Unassembled WGS sequence"/>
</dbReference>
<dbReference type="EMBL" id="JAAXLS010000094">
    <property type="protein sequence ID" value="NKQ59361.1"/>
    <property type="molecule type" value="Genomic_DNA"/>
</dbReference>
<organism evidence="2 3">
    <name type="scientific">Amycolatopsis acididurans</name>
    <dbReference type="NCBI Taxonomy" id="2724524"/>
    <lineage>
        <taxon>Bacteria</taxon>
        <taxon>Bacillati</taxon>
        <taxon>Actinomycetota</taxon>
        <taxon>Actinomycetes</taxon>
        <taxon>Pseudonocardiales</taxon>
        <taxon>Pseudonocardiaceae</taxon>
        <taxon>Amycolatopsis</taxon>
    </lineage>
</organism>
<reference evidence="2 3" key="1">
    <citation type="submission" date="2020-04" db="EMBL/GenBank/DDBJ databases">
        <title>Novel species.</title>
        <authorList>
            <person name="Teo W.F.A."/>
            <person name="Lipun K."/>
            <person name="Srisuk N."/>
            <person name="Duangmal K."/>
        </authorList>
    </citation>
    <scope>NUCLEOTIDE SEQUENCE [LARGE SCALE GENOMIC DNA]</scope>
    <source>
        <strain evidence="2 3">K13G38</strain>
    </source>
</reference>
<evidence type="ECO:0000313" key="2">
    <source>
        <dbReference type="EMBL" id="NKQ59361.1"/>
    </source>
</evidence>
<feature type="compositionally biased region" description="Low complexity" evidence="1">
    <location>
        <begin position="332"/>
        <end position="356"/>
    </location>
</feature>
<feature type="region of interest" description="Disordered" evidence="1">
    <location>
        <begin position="278"/>
        <end position="356"/>
    </location>
</feature>
<dbReference type="RefSeq" id="WP_168524064.1">
    <property type="nucleotide sequence ID" value="NZ_JAAXLS010000094.1"/>
</dbReference>
<evidence type="ECO:0000256" key="1">
    <source>
        <dbReference type="SAM" id="MobiDB-lite"/>
    </source>
</evidence>
<name>A0ABX1JIA1_9PSEU</name>
<feature type="compositionally biased region" description="Polar residues" evidence="1">
    <location>
        <begin position="286"/>
        <end position="295"/>
    </location>
</feature>